<dbReference type="Pfam" id="PF23598">
    <property type="entry name" value="LRR_14"/>
    <property type="match status" value="1"/>
</dbReference>
<proteinExistence type="predicted"/>
<name>A0A0F8ZR86_9ZZZZ</name>
<feature type="domain" description="Disease resistance R13L4/SHOC-2-like LRR" evidence="3">
    <location>
        <begin position="226"/>
        <end position="289"/>
    </location>
</feature>
<keyword evidence="1" id="KW-0433">Leucine-rich repeat</keyword>
<reference evidence="4" key="1">
    <citation type="journal article" date="2015" name="Nature">
        <title>Complex archaea that bridge the gap between prokaryotes and eukaryotes.</title>
        <authorList>
            <person name="Spang A."/>
            <person name="Saw J.H."/>
            <person name="Jorgensen S.L."/>
            <person name="Zaremba-Niedzwiedzka K."/>
            <person name="Martijn J."/>
            <person name="Lind A.E."/>
            <person name="van Eijk R."/>
            <person name="Schleper C."/>
            <person name="Guy L."/>
            <person name="Ettema T.J."/>
        </authorList>
    </citation>
    <scope>NUCLEOTIDE SEQUENCE</scope>
</reference>
<evidence type="ECO:0000313" key="4">
    <source>
        <dbReference type="EMBL" id="KKK88510.1"/>
    </source>
</evidence>
<keyword evidence="2" id="KW-0677">Repeat</keyword>
<dbReference type="SMART" id="SM00369">
    <property type="entry name" value="LRR_TYP"/>
    <property type="match status" value="5"/>
</dbReference>
<sequence>HCSNLQAWYENGYNTRLLHYNLAFSLLQRLAMAGDIRAKKVFKEEVIERYNTGINSVREYLRKKGYLENFTIEEFLSLIENENDRDIIEQLRETYPHFEQINGGLPILNKNLGIKRGRVSKVRLRGLKLTQIPECVRNLRCLEYLDLSYNLFDELPTWISEFRYLRKLRICDNHLKSLPEEIGNLKYLEWIQARNNKLVLLPEAIGEIESLKTLELYDNNLIALPESLCNLSNLESLNLRNNELKKLPELIGELKNLRVLDLEQNKIQTLPISITELENLEILVLADNEHYSSELLDWVSAESPFEMLVPAKKKEVIEKVAEALPPGAFTRRWAGYATTKTAYHLKNSTCGTFYLFIQRNGESEGEYSFDAFLCTDDRNEVEEMALNFPERWHIEEFFKNYQALG</sequence>
<evidence type="ECO:0000256" key="1">
    <source>
        <dbReference type="ARBA" id="ARBA00022614"/>
    </source>
</evidence>
<accession>A0A0F8ZR86</accession>
<organism evidence="4">
    <name type="scientific">marine sediment metagenome</name>
    <dbReference type="NCBI Taxonomy" id="412755"/>
    <lineage>
        <taxon>unclassified sequences</taxon>
        <taxon>metagenomes</taxon>
        <taxon>ecological metagenomes</taxon>
    </lineage>
</organism>
<dbReference type="InterPro" id="IPR050216">
    <property type="entry name" value="LRR_domain-containing"/>
</dbReference>
<dbReference type="GO" id="GO:0005737">
    <property type="term" value="C:cytoplasm"/>
    <property type="evidence" value="ECO:0007669"/>
    <property type="project" value="TreeGrafter"/>
</dbReference>
<dbReference type="SMART" id="SM00364">
    <property type="entry name" value="LRR_BAC"/>
    <property type="match status" value="6"/>
</dbReference>
<dbReference type="InterPro" id="IPR032675">
    <property type="entry name" value="LRR_dom_sf"/>
</dbReference>
<gene>
    <name evidence="4" type="ORF">LCGC14_2742450</name>
</gene>
<dbReference type="PANTHER" id="PTHR48051">
    <property type="match status" value="1"/>
</dbReference>
<evidence type="ECO:0000259" key="3">
    <source>
        <dbReference type="Pfam" id="PF23598"/>
    </source>
</evidence>
<dbReference type="EMBL" id="LAZR01049922">
    <property type="protein sequence ID" value="KKK88510.1"/>
    <property type="molecule type" value="Genomic_DNA"/>
</dbReference>
<protein>
    <recommendedName>
        <fullName evidence="3">Disease resistance R13L4/SHOC-2-like LRR domain-containing protein</fullName>
    </recommendedName>
</protein>
<dbReference type="PROSITE" id="PS51450">
    <property type="entry name" value="LRR"/>
    <property type="match status" value="2"/>
</dbReference>
<dbReference type="InterPro" id="IPR001611">
    <property type="entry name" value="Leu-rich_rpt"/>
</dbReference>
<comment type="caution">
    <text evidence="4">The sequence shown here is derived from an EMBL/GenBank/DDBJ whole genome shotgun (WGS) entry which is preliminary data.</text>
</comment>
<dbReference type="InterPro" id="IPR003591">
    <property type="entry name" value="Leu-rich_rpt_typical-subtyp"/>
</dbReference>
<dbReference type="AlphaFoldDB" id="A0A0F8ZR86"/>
<dbReference type="Pfam" id="PF00560">
    <property type="entry name" value="LRR_1"/>
    <property type="match status" value="2"/>
</dbReference>
<dbReference type="InterPro" id="IPR055414">
    <property type="entry name" value="LRR_R13L4/SHOC2-like"/>
</dbReference>
<evidence type="ECO:0000256" key="2">
    <source>
        <dbReference type="ARBA" id="ARBA00022737"/>
    </source>
</evidence>
<feature type="non-terminal residue" evidence="4">
    <location>
        <position position="1"/>
    </location>
</feature>
<dbReference type="PANTHER" id="PTHR48051:SF1">
    <property type="entry name" value="RAS SUPPRESSOR PROTEIN 1"/>
    <property type="match status" value="1"/>
</dbReference>
<dbReference type="SUPFAM" id="SSF52058">
    <property type="entry name" value="L domain-like"/>
    <property type="match status" value="1"/>
</dbReference>
<dbReference type="Gene3D" id="3.80.10.10">
    <property type="entry name" value="Ribonuclease Inhibitor"/>
    <property type="match status" value="1"/>
</dbReference>